<dbReference type="EMBL" id="CP009288">
    <property type="protein sequence ID" value="AIQ11000.1"/>
    <property type="molecule type" value="Genomic_DNA"/>
</dbReference>
<dbReference type="KEGG" id="pdu:PDUR_02475"/>
<evidence type="ECO:0000313" key="4">
    <source>
        <dbReference type="EMBL" id="AIQ11000.1"/>
    </source>
</evidence>
<dbReference type="OrthoDB" id="9788221at2"/>
<dbReference type="Proteomes" id="UP000029409">
    <property type="component" value="Chromosome"/>
</dbReference>
<dbReference type="GO" id="GO:0005737">
    <property type="term" value="C:cytoplasm"/>
    <property type="evidence" value="ECO:0007669"/>
    <property type="project" value="TreeGrafter"/>
</dbReference>
<keyword evidence="2" id="KW-0413">Isomerase</keyword>
<dbReference type="InterPro" id="IPR003719">
    <property type="entry name" value="Phenazine_PhzF-like"/>
</dbReference>
<sequence>MKQYVVDAFTDKVFGGNPAAVCVMDEWLPEELMLKITAENNLSETAFAVKEGGEYRLRWFTPGGEIDLCGHATLATAYVIANYYEKNVERITFQTMSGELVVVKKDDLFEMDLPSYDLKKVDVTDEMAEAIGVIPLEAYMGRDLVCILETEEQVCNVNPDQDKVKKLDGLLLHVTAEGKDYNCVSRSFAPKCSVPEDPVCGSGHCHIIPFWADRLNQKSIVAYQASARGGVLYCDYEGPRTKLSGKAALYSIAELYI</sequence>
<feature type="active site" evidence="3">
    <location>
        <position position="44"/>
    </location>
</feature>
<evidence type="ECO:0000313" key="5">
    <source>
        <dbReference type="Proteomes" id="UP000029409"/>
    </source>
</evidence>
<proteinExistence type="inferred from homology"/>
<dbReference type="PANTHER" id="PTHR13774">
    <property type="entry name" value="PHENAZINE BIOSYNTHESIS PROTEIN"/>
    <property type="match status" value="1"/>
</dbReference>
<dbReference type="PIRSF" id="PIRSF016184">
    <property type="entry name" value="PhzC_PhzF"/>
    <property type="match status" value="1"/>
</dbReference>
<dbReference type="eggNOG" id="COG0384">
    <property type="taxonomic scope" value="Bacteria"/>
</dbReference>
<keyword evidence="5" id="KW-1185">Reference proteome</keyword>
<dbReference type="NCBIfam" id="TIGR00654">
    <property type="entry name" value="PhzF_family"/>
    <property type="match status" value="1"/>
</dbReference>
<evidence type="ECO:0000256" key="2">
    <source>
        <dbReference type="ARBA" id="ARBA00023235"/>
    </source>
</evidence>
<name>A0A089HJZ5_PAEDU</name>
<evidence type="ECO:0000256" key="3">
    <source>
        <dbReference type="PIRSR" id="PIRSR016184-1"/>
    </source>
</evidence>
<dbReference type="Pfam" id="PF02567">
    <property type="entry name" value="PhzC-PhzF"/>
    <property type="match status" value="1"/>
</dbReference>
<accession>A0A089HJZ5</accession>
<dbReference type="PANTHER" id="PTHR13774:SF17">
    <property type="entry name" value="PHENAZINE BIOSYNTHESIS-LIKE DOMAIN-CONTAINING PROTEIN"/>
    <property type="match status" value="1"/>
</dbReference>
<gene>
    <name evidence="4" type="ORF">PDUR_02475</name>
</gene>
<dbReference type="RefSeq" id="WP_042204926.1">
    <property type="nucleotide sequence ID" value="NZ_CP009288.1"/>
</dbReference>
<dbReference type="SUPFAM" id="SSF54506">
    <property type="entry name" value="Diaminopimelate epimerase-like"/>
    <property type="match status" value="1"/>
</dbReference>
<dbReference type="Gene3D" id="3.10.310.10">
    <property type="entry name" value="Diaminopimelate Epimerase, Chain A, domain 1"/>
    <property type="match status" value="2"/>
</dbReference>
<dbReference type="AlphaFoldDB" id="A0A089HJZ5"/>
<reference evidence="4 5" key="1">
    <citation type="submission" date="2014-08" db="EMBL/GenBank/DDBJ databases">
        <title>Comparative genomics of the Paenibacillus odorifer group.</title>
        <authorList>
            <person name="den Bakker H.C."/>
            <person name="Tsai Y.-C."/>
            <person name="Martin N."/>
            <person name="Korlach J."/>
            <person name="Wiedmann M."/>
        </authorList>
    </citation>
    <scope>NUCLEOTIDE SEQUENCE [LARGE SCALE GENOMIC DNA]</scope>
    <source>
        <strain evidence="4 5">DSM 1735</strain>
    </source>
</reference>
<protein>
    <submittedName>
        <fullName evidence="4">Phenazine biosynthesis protein</fullName>
    </submittedName>
</protein>
<comment type="similarity">
    <text evidence="1">Belongs to the PhzF family.</text>
</comment>
<dbReference type="GO" id="GO:0016853">
    <property type="term" value="F:isomerase activity"/>
    <property type="evidence" value="ECO:0007669"/>
    <property type="project" value="UniProtKB-KW"/>
</dbReference>
<evidence type="ECO:0000256" key="1">
    <source>
        <dbReference type="ARBA" id="ARBA00008270"/>
    </source>
</evidence>
<organism evidence="4 5">
    <name type="scientific">Paenibacillus durus</name>
    <name type="common">Paenibacillus azotofixans</name>
    <dbReference type="NCBI Taxonomy" id="44251"/>
    <lineage>
        <taxon>Bacteria</taxon>
        <taxon>Bacillati</taxon>
        <taxon>Bacillota</taxon>
        <taxon>Bacilli</taxon>
        <taxon>Bacillales</taxon>
        <taxon>Paenibacillaceae</taxon>
        <taxon>Paenibacillus</taxon>
    </lineage>
</organism>